<dbReference type="SUPFAM" id="SSF53850">
    <property type="entry name" value="Periplasmic binding protein-like II"/>
    <property type="match status" value="1"/>
</dbReference>
<organism evidence="1 2">
    <name type="scientific">Mycobacterium pinniadriaticum</name>
    <dbReference type="NCBI Taxonomy" id="2994102"/>
    <lineage>
        <taxon>Bacteria</taxon>
        <taxon>Bacillati</taxon>
        <taxon>Actinomycetota</taxon>
        <taxon>Actinomycetes</taxon>
        <taxon>Mycobacteriales</taxon>
        <taxon>Mycobacteriaceae</taxon>
        <taxon>Mycobacterium</taxon>
    </lineage>
</organism>
<evidence type="ECO:0000313" key="1">
    <source>
        <dbReference type="EMBL" id="MCX2938485.1"/>
    </source>
</evidence>
<dbReference type="Gene3D" id="3.40.190.10">
    <property type="entry name" value="Periplasmic binding protein-like II"/>
    <property type="match status" value="2"/>
</dbReference>
<name>A0ABT3SHX1_9MYCO</name>
<accession>A0ABT3SHX1</accession>
<protein>
    <submittedName>
        <fullName evidence="1">PhnD/SsuA/transferrin family substrate-binding protein</fullName>
    </submittedName>
</protein>
<dbReference type="Proteomes" id="UP001300745">
    <property type="component" value="Unassembled WGS sequence"/>
</dbReference>
<dbReference type="EMBL" id="JAPJDO010000014">
    <property type="protein sequence ID" value="MCX2938485.1"/>
    <property type="molecule type" value="Genomic_DNA"/>
</dbReference>
<comment type="caution">
    <text evidence="1">The sequence shown here is derived from an EMBL/GenBank/DDBJ whole genome shotgun (WGS) entry which is preliminary data.</text>
</comment>
<evidence type="ECO:0000313" key="2">
    <source>
        <dbReference type="Proteomes" id="UP001300745"/>
    </source>
</evidence>
<dbReference type="RefSeq" id="WP_265998237.1">
    <property type="nucleotide sequence ID" value="NZ_JAPJDN010000014.1"/>
</dbReference>
<gene>
    <name evidence="1" type="ORF">ORI27_17430</name>
</gene>
<proteinExistence type="predicted"/>
<dbReference type="Pfam" id="PF12974">
    <property type="entry name" value="Phosphonate-bd"/>
    <property type="match status" value="1"/>
</dbReference>
<sequence>MLSTGDRRYRGFPTVTSKFTGATRLPSVLVVRKDDPATCLADLAGASFAYLNSSCTSSYFALAILLRGLGLSLRDVTLQPTTPRQGQIDAVTAGDMRATVVLEDVWKTTPANAETTKIIGRYDDATGALIVVRDGIEESFLRTLLDALVAWQPTPDAVYGGFTPFVESDVARFFADLDTLPVTL</sequence>
<reference evidence="1 2" key="1">
    <citation type="submission" date="2022-11" db="EMBL/GenBank/DDBJ databases">
        <title>Mycobacterium sp. nov.</title>
        <authorList>
            <person name="Papic B."/>
            <person name="Spicic S."/>
            <person name="Duvnjak S."/>
        </authorList>
    </citation>
    <scope>NUCLEOTIDE SEQUENCE [LARGE SCALE GENOMIC DNA]</scope>
    <source>
        <strain evidence="1 2">CVI_P4</strain>
    </source>
</reference>
<keyword evidence="2" id="KW-1185">Reference proteome</keyword>